<keyword evidence="2" id="KW-1185">Reference proteome</keyword>
<accession>A0A5B7IV70</accession>
<gene>
    <name evidence="1" type="ORF">E2C01_084399</name>
</gene>
<comment type="caution">
    <text evidence="1">The sequence shown here is derived from an EMBL/GenBank/DDBJ whole genome shotgun (WGS) entry which is preliminary data.</text>
</comment>
<proteinExistence type="predicted"/>
<dbReference type="EMBL" id="VSRR010081050">
    <property type="protein sequence ID" value="MPC89451.1"/>
    <property type="molecule type" value="Genomic_DNA"/>
</dbReference>
<evidence type="ECO:0000313" key="1">
    <source>
        <dbReference type="EMBL" id="MPC89451.1"/>
    </source>
</evidence>
<reference evidence="1 2" key="1">
    <citation type="submission" date="2019-05" db="EMBL/GenBank/DDBJ databases">
        <title>Another draft genome of Portunus trituberculatus and its Hox gene families provides insights of decapod evolution.</title>
        <authorList>
            <person name="Jeong J.-H."/>
            <person name="Song I."/>
            <person name="Kim S."/>
            <person name="Choi T."/>
            <person name="Kim D."/>
            <person name="Ryu S."/>
            <person name="Kim W."/>
        </authorList>
    </citation>
    <scope>NUCLEOTIDE SEQUENCE [LARGE SCALE GENOMIC DNA]</scope>
    <source>
        <tissue evidence="1">Muscle</tissue>
    </source>
</reference>
<protein>
    <submittedName>
        <fullName evidence="1">Uncharacterized protein</fullName>
    </submittedName>
</protein>
<dbReference type="Proteomes" id="UP000324222">
    <property type="component" value="Unassembled WGS sequence"/>
</dbReference>
<dbReference type="AlphaFoldDB" id="A0A5B7IV70"/>
<sequence>MSEYARSHVVTALSVILAWRDVYPVEKFIHSLTTSRRENCRANDCDNEINGGGSRSSVGGCAGGTRGLGVQVAAETV</sequence>
<evidence type="ECO:0000313" key="2">
    <source>
        <dbReference type="Proteomes" id="UP000324222"/>
    </source>
</evidence>
<organism evidence="1 2">
    <name type="scientific">Portunus trituberculatus</name>
    <name type="common">Swimming crab</name>
    <name type="synonym">Neptunus trituberculatus</name>
    <dbReference type="NCBI Taxonomy" id="210409"/>
    <lineage>
        <taxon>Eukaryota</taxon>
        <taxon>Metazoa</taxon>
        <taxon>Ecdysozoa</taxon>
        <taxon>Arthropoda</taxon>
        <taxon>Crustacea</taxon>
        <taxon>Multicrustacea</taxon>
        <taxon>Malacostraca</taxon>
        <taxon>Eumalacostraca</taxon>
        <taxon>Eucarida</taxon>
        <taxon>Decapoda</taxon>
        <taxon>Pleocyemata</taxon>
        <taxon>Brachyura</taxon>
        <taxon>Eubrachyura</taxon>
        <taxon>Portunoidea</taxon>
        <taxon>Portunidae</taxon>
        <taxon>Portuninae</taxon>
        <taxon>Portunus</taxon>
    </lineage>
</organism>
<name>A0A5B7IV70_PORTR</name>